<gene>
    <name evidence="1" type="ORF">J4573_16320</name>
</gene>
<dbReference type="EMBL" id="JAGEOJ010000006">
    <property type="protein sequence ID" value="MBO2448668.1"/>
    <property type="molecule type" value="Genomic_DNA"/>
</dbReference>
<dbReference type="Proteomes" id="UP000669179">
    <property type="component" value="Unassembled WGS sequence"/>
</dbReference>
<sequence>MEPSNPLRAVTSSEVLAIAHRQWMRANRIKSYFTSALAETDEAVRSDPGQFYVSDAGIFVLTWYGLLFSVLERLREKGVDLTGLDPNINELYNALRRLRNSVFHAENHYWDNRQLELMALSDVVTRINYVHATLGEYFLDAVGPGGG</sequence>
<accession>A0A939PEJ0</accession>
<evidence type="ECO:0000313" key="2">
    <source>
        <dbReference type="Proteomes" id="UP000669179"/>
    </source>
</evidence>
<comment type="caution">
    <text evidence="1">The sequence shown here is derived from an EMBL/GenBank/DDBJ whole genome shotgun (WGS) entry which is preliminary data.</text>
</comment>
<evidence type="ECO:0000313" key="1">
    <source>
        <dbReference type="EMBL" id="MBO2448668.1"/>
    </source>
</evidence>
<proteinExistence type="predicted"/>
<reference evidence="1" key="1">
    <citation type="submission" date="2021-03" db="EMBL/GenBank/DDBJ databases">
        <authorList>
            <person name="Kanchanasin P."/>
            <person name="Saeng-In P."/>
            <person name="Phongsopitanun W."/>
            <person name="Yuki M."/>
            <person name="Kudo T."/>
            <person name="Ohkuma M."/>
            <person name="Tanasupawat S."/>
        </authorList>
    </citation>
    <scope>NUCLEOTIDE SEQUENCE</scope>
    <source>
        <strain evidence="1">GKU 128</strain>
    </source>
</reference>
<dbReference type="AlphaFoldDB" id="A0A939PEJ0"/>
<organism evidence="1 2">
    <name type="scientific">Actinomadura barringtoniae</name>
    <dbReference type="NCBI Taxonomy" id="1427535"/>
    <lineage>
        <taxon>Bacteria</taxon>
        <taxon>Bacillati</taxon>
        <taxon>Actinomycetota</taxon>
        <taxon>Actinomycetes</taxon>
        <taxon>Streptosporangiales</taxon>
        <taxon>Thermomonosporaceae</taxon>
        <taxon>Actinomadura</taxon>
    </lineage>
</organism>
<protein>
    <submittedName>
        <fullName evidence="1">Uncharacterized protein</fullName>
    </submittedName>
</protein>
<dbReference type="RefSeq" id="WP_208256330.1">
    <property type="nucleotide sequence ID" value="NZ_JAGEOJ010000006.1"/>
</dbReference>
<keyword evidence="2" id="KW-1185">Reference proteome</keyword>
<name>A0A939PEJ0_9ACTN</name>